<dbReference type="Proteomes" id="UP000807769">
    <property type="component" value="Unassembled WGS sequence"/>
</dbReference>
<keyword evidence="2" id="KW-1185">Reference proteome</keyword>
<gene>
    <name evidence="1" type="ORF">BJ212DRAFT_1588520</name>
</gene>
<comment type="caution">
    <text evidence="1">The sequence shown here is derived from an EMBL/GenBank/DDBJ whole genome shotgun (WGS) entry which is preliminary data.</text>
</comment>
<dbReference type="GeneID" id="64636447"/>
<dbReference type="EMBL" id="JABBWG010000022">
    <property type="protein sequence ID" value="KAG1813974.1"/>
    <property type="molecule type" value="Genomic_DNA"/>
</dbReference>
<sequence length="150" mass="16586">MVVVPALGRYSCLRGQQWPRSGGVARKTRMTLSRRARELDLGWDNALEGACCRHLLIDTKDLLQRALALLPLPAGSAKHLAKLCTVNKFEDAGEGEGAKREKLRLLVLMTRMSQVTDIALLKYLGAGYFDDGVSGNQELSVNRLQANYPF</sequence>
<evidence type="ECO:0000313" key="1">
    <source>
        <dbReference type="EMBL" id="KAG1813974.1"/>
    </source>
</evidence>
<dbReference type="OrthoDB" id="10420267at2759"/>
<dbReference type="RefSeq" id="XP_041191610.1">
    <property type="nucleotide sequence ID" value="XM_041342431.1"/>
</dbReference>
<protein>
    <submittedName>
        <fullName evidence="1">Uncharacterized protein</fullName>
    </submittedName>
</protein>
<reference evidence="1" key="1">
    <citation type="journal article" date="2020" name="New Phytol.">
        <title>Comparative genomics reveals dynamic genome evolution in host specialist ectomycorrhizal fungi.</title>
        <authorList>
            <person name="Lofgren L.A."/>
            <person name="Nguyen N.H."/>
            <person name="Vilgalys R."/>
            <person name="Ruytinx J."/>
            <person name="Liao H.L."/>
            <person name="Branco S."/>
            <person name="Kuo A."/>
            <person name="LaButti K."/>
            <person name="Lipzen A."/>
            <person name="Andreopoulos W."/>
            <person name="Pangilinan J."/>
            <person name="Riley R."/>
            <person name="Hundley H."/>
            <person name="Na H."/>
            <person name="Barry K."/>
            <person name="Grigoriev I.V."/>
            <person name="Stajich J.E."/>
            <person name="Kennedy P.G."/>
        </authorList>
    </citation>
    <scope>NUCLEOTIDE SEQUENCE</scope>
    <source>
        <strain evidence="1">MN1</strain>
    </source>
</reference>
<organism evidence="1 2">
    <name type="scientific">Suillus subaureus</name>
    <dbReference type="NCBI Taxonomy" id="48587"/>
    <lineage>
        <taxon>Eukaryota</taxon>
        <taxon>Fungi</taxon>
        <taxon>Dikarya</taxon>
        <taxon>Basidiomycota</taxon>
        <taxon>Agaricomycotina</taxon>
        <taxon>Agaricomycetes</taxon>
        <taxon>Agaricomycetidae</taxon>
        <taxon>Boletales</taxon>
        <taxon>Suillineae</taxon>
        <taxon>Suillaceae</taxon>
        <taxon>Suillus</taxon>
    </lineage>
</organism>
<evidence type="ECO:0000313" key="2">
    <source>
        <dbReference type="Proteomes" id="UP000807769"/>
    </source>
</evidence>
<proteinExistence type="predicted"/>
<name>A0A9P7E842_9AGAM</name>
<accession>A0A9P7E842</accession>
<dbReference type="AlphaFoldDB" id="A0A9P7E842"/>